<protein>
    <submittedName>
        <fullName evidence="4">Uncharacterized protein</fullName>
    </submittedName>
</protein>
<evidence type="ECO:0000256" key="2">
    <source>
        <dbReference type="SAM" id="Phobius"/>
    </source>
</evidence>
<dbReference type="RefSeq" id="WP_284189054.1">
    <property type="nucleotide sequence ID" value="NZ_BSPX01000063.1"/>
</dbReference>
<accession>A0ABQ6FEZ4</accession>
<keyword evidence="3" id="KW-0732">Signal</keyword>
<comment type="caution">
    <text evidence="4">The sequence shown here is derived from an EMBL/GenBank/DDBJ whole genome shotgun (WGS) entry which is preliminary data.</text>
</comment>
<proteinExistence type="predicted"/>
<feature type="compositionally biased region" description="Low complexity" evidence="1">
    <location>
        <begin position="182"/>
        <end position="211"/>
    </location>
</feature>
<dbReference type="EMBL" id="BSPX01000063">
    <property type="protein sequence ID" value="GLT23879.1"/>
    <property type="molecule type" value="Genomic_DNA"/>
</dbReference>
<feature type="region of interest" description="Disordered" evidence="1">
    <location>
        <begin position="181"/>
        <end position="211"/>
    </location>
</feature>
<keyword evidence="2" id="KW-0812">Transmembrane</keyword>
<dbReference type="Proteomes" id="UP001157167">
    <property type="component" value="Unassembled WGS sequence"/>
</dbReference>
<keyword evidence="2" id="KW-1133">Transmembrane helix</keyword>
<name>A0ABQ6FEZ4_9RHOO</name>
<evidence type="ECO:0000313" key="4">
    <source>
        <dbReference type="EMBL" id="GLT23879.1"/>
    </source>
</evidence>
<feature type="transmembrane region" description="Helical" evidence="2">
    <location>
        <begin position="343"/>
        <end position="371"/>
    </location>
</feature>
<keyword evidence="5" id="KW-1185">Reference proteome</keyword>
<evidence type="ECO:0000256" key="3">
    <source>
        <dbReference type="SAM" id="SignalP"/>
    </source>
</evidence>
<feature type="transmembrane region" description="Helical" evidence="2">
    <location>
        <begin position="229"/>
        <end position="250"/>
    </location>
</feature>
<keyword evidence="2" id="KW-0472">Membrane</keyword>
<feature type="signal peptide" evidence="3">
    <location>
        <begin position="1"/>
        <end position="22"/>
    </location>
</feature>
<gene>
    <name evidence="4" type="ORF">GCM10007933_33500</name>
</gene>
<evidence type="ECO:0000313" key="5">
    <source>
        <dbReference type="Proteomes" id="UP001157167"/>
    </source>
</evidence>
<organism evidence="4 5">
    <name type="scientific">Zoogloea oryzae</name>
    <dbReference type="NCBI Taxonomy" id="310767"/>
    <lineage>
        <taxon>Bacteria</taxon>
        <taxon>Pseudomonadati</taxon>
        <taxon>Pseudomonadota</taxon>
        <taxon>Betaproteobacteria</taxon>
        <taxon>Rhodocyclales</taxon>
        <taxon>Zoogloeaceae</taxon>
        <taxon>Zoogloea</taxon>
    </lineage>
</organism>
<feature type="chain" id="PRO_5046024410" evidence="3">
    <location>
        <begin position="23"/>
        <end position="374"/>
    </location>
</feature>
<evidence type="ECO:0000256" key="1">
    <source>
        <dbReference type="SAM" id="MobiDB-lite"/>
    </source>
</evidence>
<reference evidence="5" key="1">
    <citation type="journal article" date="2019" name="Int. J. Syst. Evol. Microbiol.">
        <title>The Global Catalogue of Microorganisms (GCM) 10K type strain sequencing project: providing services to taxonomists for standard genome sequencing and annotation.</title>
        <authorList>
            <consortium name="The Broad Institute Genomics Platform"/>
            <consortium name="The Broad Institute Genome Sequencing Center for Infectious Disease"/>
            <person name="Wu L."/>
            <person name="Ma J."/>
        </authorList>
    </citation>
    <scope>NUCLEOTIDE SEQUENCE [LARGE SCALE GENOMIC DNA]</scope>
    <source>
        <strain evidence="5">NBRC 102407</strain>
    </source>
</reference>
<sequence>MKNLLPAISALALLAAPVPALAVSVGEPIQPKAEAASPGTPAAAVVATSLPAPPKVTRWEDTGMKPVEAREWQNYGFNPQEGMNWHSAGFEPVVARTWSDKGFDADEARQWRDSARQSRSMMSEMDHSDPAAWKREGFSPADRLAWWEAGFVFDDAVLLARAGMSPVQAAWHGHEKLKEIRSGAAGQSPSGSAAMTAPAGAAPGVAPGAAPAAPQPLDPAAIWHVVGPFLKVGLVGLVAFISGGFAFFLYRRAQANSKLATIKSDAPDSEMPPESLPPAKLGKKVLEKRKPARAVKLFKSAAPHCIHCKSSNVRRSKMHPHKFAGINFTEYFRCKNCGRHFAIVSYTSILATGGAIVAALILVTASFIYVFSIA</sequence>